<dbReference type="PANTHER" id="PTHR21738:SF0">
    <property type="entry name" value="RIBOSOMAL RNA PROCESSING PROTEIN 36 HOMOLOG"/>
    <property type="match status" value="1"/>
</dbReference>
<comment type="subcellular location">
    <subcellularLocation>
        <location evidence="1 6">Nucleus</location>
        <location evidence="1 6">Nucleolus</location>
    </subcellularLocation>
</comment>
<keyword evidence="6" id="KW-0687">Ribonucleoprotein</keyword>
<evidence type="ECO:0000313" key="9">
    <source>
        <dbReference type="EMBL" id="CAG9105884.1"/>
    </source>
</evidence>
<sequence>MSSSDDDGSEENDPIREEMDDGERTAIRAELSTLSFEELQKLKEKIGAKVYKEALFGSNKKEKDEKPKVFKRENKNRPREMSSKKPVSMIREVPTKIVHKKEVRDPRFDSLCGEFDKKQFSQDYSFLSDLRLNDIKSIRAELKQTDDPEREIKLRRLLQRLTEQHRATKRGKMEIEKKKLEKDFVEKEFKEGKQPYFKNKTEQKVEALVKQYEELKKEGAGRVQRHLKRRQQKVKKKTIRPPASVS</sequence>
<keyword evidence="4 6" id="KW-0698">rRNA processing</keyword>
<dbReference type="PANTHER" id="PTHR21738">
    <property type="entry name" value="RIBOSOMAL RNA PROCESSING PROTEIN 36 HOMOLOG"/>
    <property type="match status" value="1"/>
</dbReference>
<dbReference type="Pfam" id="PF06102">
    <property type="entry name" value="RRP36"/>
    <property type="match status" value="1"/>
</dbReference>
<dbReference type="Proteomes" id="UP000653454">
    <property type="component" value="Unassembled WGS sequence"/>
</dbReference>
<accession>A0A8S4DW62</accession>
<evidence type="ECO:0000256" key="8">
    <source>
        <dbReference type="SAM" id="MobiDB-lite"/>
    </source>
</evidence>
<protein>
    <recommendedName>
        <fullName evidence="6">rRNA biogenesis protein RRP36</fullName>
    </recommendedName>
</protein>
<proteinExistence type="inferred from homology"/>
<feature type="compositionally biased region" description="Basic residues" evidence="8">
    <location>
        <begin position="223"/>
        <end position="239"/>
    </location>
</feature>
<dbReference type="GO" id="GO:0030686">
    <property type="term" value="C:90S preribosome"/>
    <property type="evidence" value="ECO:0007669"/>
    <property type="project" value="TreeGrafter"/>
</dbReference>
<evidence type="ECO:0000256" key="6">
    <source>
        <dbReference type="RuleBase" id="RU368027"/>
    </source>
</evidence>
<evidence type="ECO:0000313" key="10">
    <source>
        <dbReference type="Proteomes" id="UP000653454"/>
    </source>
</evidence>
<evidence type="ECO:0000256" key="1">
    <source>
        <dbReference type="ARBA" id="ARBA00004604"/>
    </source>
</evidence>
<feature type="compositionally biased region" description="Basic and acidic residues" evidence="8">
    <location>
        <begin position="61"/>
        <end position="83"/>
    </location>
</feature>
<evidence type="ECO:0000256" key="4">
    <source>
        <dbReference type="ARBA" id="ARBA00022552"/>
    </source>
</evidence>
<name>A0A8S4DW62_PLUXY</name>
<keyword evidence="5 6" id="KW-0539">Nucleus</keyword>
<dbReference type="EMBL" id="CAJHNJ030000009">
    <property type="protein sequence ID" value="CAG9105884.1"/>
    <property type="molecule type" value="Genomic_DNA"/>
</dbReference>
<gene>
    <name evidence="9" type="ORF">PLXY2_LOCUS3488</name>
</gene>
<comment type="caution">
    <text evidence="9">The sequence shown here is derived from an EMBL/GenBank/DDBJ whole genome shotgun (WGS) entry which is preliminary data.</text>
</comment>
<keyword evidence="10" id="KW-1185">Reference proteome</keyword>
<feature type="coiled-coil region" evidence="7">
    <location>
        <begin position="158"/>
        <end position="218"/>
    </location>
</feature>
<feature type="region of interest" description="Disordered" evidence="8">
    <location>
        <begin position="219"/>
        <end position="246"/>
    </location>
</feature>
<evidence type="ECO:0000256" key="2">
    <source>
        <dbReference type="ARBA" id="ARBA00009418"/>
    </source>
</evidence>
<dbReference type="GO" id="GO:0005730">
    <property type="term" value="C:nucleolus"/>
    <property type="evidence" value="ECO:0007669"/>
    <property type="project" value="UniProtKB-SubCell"/>
</dbReference>
<keyword evidence="7" id="KW-0175">Coiled coil</keyword>
<keyword evidence="3 6" id="KW-0690">Ribosome biogenesis</keyword>
<evidence type="ECO:0000256" key="5">
    <source>
        <dbReference type="ARBA" id="ARBA00023242"/>
    </source>
</evidence>
<dbReference type="InterPro" id="IPR009292">
    <property type="entry name" value="RRP36"/>
</dbReference>
<comment type="function">
    <text evidence="6">Component of the 90S pre-ribosome involved in the maturation of rRNAs. Required for early cleavages of the pre-RNAs in the 40S ribosomal subunit maturation pathway.</text>
</comment>
<organism evidence="9 10">
    <name type="scientific">Plutella xylostella</name>
    <name type="common">Diamondback moth</name>
    <name type="synonym">Plutella maculipennis</name>
    <dbReference type="NCBI Taxonomy" id="51655"/>
    <lineage>
        <taxon>Eukaryota</taxon>
        <taxon>Metazoa</taxon>
        <taxon>Ecdysozoa</taxon>
        <taxon>Arthropoda</taxon>
        <taxon>Hexapoda</taxon>
        <taxon>Insecta</taxon>
        <taxon>Pterygota</taxon>
        <taxon>Neoptera</taxon>
        <taxon>Endopterygota</taxon>
        <taxon>Lepidoptera</taxon>
        <taxon>Glossata</taxon>
        <taxon>Ditrysia</taxon>
        <taxon>Yponomeutoidea</taxon>
        <taxon>Plutellidae</taxon>
        <taxon>Plutella</taxon>
    </lineage>
</organism>
<comment type="subunit">
    <text evidence="6">Associates with 90S and pre-40S pre-ribosomal particles.</text>
</comment>
<dbReference type="GO" id="GO:0000462">
    <property type="term" value="P:maturation of SSU-rRNA from tricistronic rRNA transcript (SSU-rRNA, 5.8S rRNA, LSU-rRNA)"/>
    <property type="evidence" value="ECO:0007669"/>
    <property type="project" value="TreeGrafter"/>
</dbReference>
<evidence type="ECO:0000256" key="7">
    <source>
        <dbReference type="SAM" id="Coils"/>
    </source>
</evidence>
<dbReference type="AlphaFoldDB" id="A0A8S4DW62"/>
<feature type="region of interest" description="Disordered" evidence="8">
    <location>
        <begin position="61"/>
        <end position="93"/>
    </location>
</feature>
<feature type="compositionally biased region" description="Acidic residues" evidence="8">
    <location>
        <begin position="1"/>
        <end position="12"/>
    </location>
</feature>
<evidence type="ECO:0000256" key="3">
    <source>
        <dbReference type="ARBA" id="ARBA00022517"/>
    </source>
</evidence>
<feature type="compositionally biased region" description="Basic and acidic residues" evidence="8">
    <location>
        <begin position="13"/>
        <end position="24"/>
    </location>
</feature>
<feature type="region of interest" description="Disordered" evidence="8">
    <location>
        <begin position="1"/>
        <end position="24"/>
    </location>
</feature>
<comment type="similarity">
    <text evidence="2 6">Belongs to the RRP36 family.</text>
</comment>
<reference evidence="9" key="1">
    <citation type="submission" date="2020-11" db="EMBL/GenBank/DDBJ databases">
        <authorList>
            <person name="Whiteford S."/>
        </authorList>
    </citation>
    <scope>NUCLEOTIDE SEQUENCE</scope>
</reference>